<evidence type="ECO:0000313" key="8">
    <source>
        <dbReference type="EMBL" id="QCU90464.1"/>
    </source>
</evidence>
<accession>A0A4P9K5Z3</accession>
<gene>
    <name evidence="8" type="ORF">FE785_07380</name>
</gene>
<keyword evidence="8" id="KW-0282">Flagellum</keyword>
<comment type="function">
    <text evidence="4">Flagellin is the subunit protein which polymerizes to form the filaments of bacterial flagella.</text>
</comment>
<dbReference type="GO" id="GO:0005198">
    <property type="term" value="F:structural molecule activity"/>
    <property type="evidence" value="ECO:0007669"/>
    <property type="project" value="UniProtKB-UniRule"/>
</dbReference>
<dbReference type="PRINTS" id="PR00207">
    <property type="entry name" value="FLAGELLIN"/>
</dbReference>
<dbReference type="Proteomes" id="UP000304864">
    <property type="component" value="Chromosome"/>
</dbReference>
<keyword evidence="8" id="KW-0969">Cilium</keyword>
<dbReference type="EMBL" id="CP040602">
    <property type="protein sequence ID" value="QCU90464.1"/>
    <property type="molecule type" value="Genomic_DNA"/>
</dbReference>
<dbReference type="InterPro" id="IPR001029">
    <property type="entry name" value="Flagellin_N"/>
</dbReference>
<dbReference type="InterPro" id="IPR046358">
    <property type="entry name" value="Flagellin_C"/>
</dbReference>
<evidence type="ECO:0000256" key="5">
    <source>
        <dbReference type="SAM" id="Coils"/>
    </source>
</evidence>
<dbReference type="OrthoDB" id="9796789at2"/>
<evidence type="ECO:0000256" key="1">
    <source>
        <dbReference type="ARBA" id="ARBA00005709"/>
    </source>
</evidence>
<comment type="subcellular location">
    <subcellularLocation>
        <location evidence="4">Secreted</location>
    </subcellularLocation>
    <subcellularLocation>
        <location evidence="4">Bacterial flagellum</location>
    </subcellularLocation>
</comment>
<feature type="domain" description="Flagellin C-terminal" evidence="7">
    <location>
        <begin position="224"/>
        <end position="308"/>
    </location>
</feature>
<keyword evidence="2 4" id="KW-0964">Secreted</keyword>
<keyword evidence="8" id="KW-0966">Cell projection</keyword>
<dbReference type="SUPFAM" id="SSF64518">
    <property type="entry name" value="Phase 1 flagellin"/>
    <property type="match status" value="1"/>
</dbReference>
<dbReference type="GO" id="GO:0009288">
    <property type="term" value="C:bacterial-type flagellum"/>
    <property type="evidence" value="ECO:0007669"/>
    <property type="project" value="UniProtKB-SubCell"/>
</dbReference>
<proteinExistence type="inferred from homology"/>
<evidence type="ECO:0000259" key="6">
    <source>
        <dbReference type="Pfam" id="PF00669"/>
    </source>
</evidence>
<sequence>MAMVINTNVAALNATRVLDGTGRDLNTSMERLTSGLRINSAADDAAGLAITTSMTAQIMGTDQAVRNATDGISLLQTLDGASEEVVNALQRMRELAIQSLNGTYGDSNRAQMDEEYSQLEEEINRIAHTTQFNGTDIMGKVSASGALVSGSPSAVGLHVGAYAGSANKVTVSLQSFRIGASGAGTAAGAGGVLGRYTNITGSVVSAAFSANTIATAAGASVAVQHIDGALSVLSTSRAGWGALQNRLESTVSNLQNVSENLSGARSQILDADFAKESAELARTQVLQQAGMSMLAQANQTSQNVMSLLR</sequence>
<comment type="similarity">
    <text evidence="1 4">Belongs to the bacterial flagellin family.</text>
</comment>
<evidence type="ECO:0000256" key="4">
    <source>
        <dbReference type="RuleBase" id="RU362073"/>
    </source>
</evidence>
<dbReference type="PANTHER" id="PTHR42792">
    <property type="entry name" value="FLAGELLIN"/>
    <property type="match status" value="1"/>
</dbReference>
<keyword evidence="5" id="KW-0175">Coiled coil</keyword>
<dbReference type="PANTHER" id="PTHR42792:SF2">
    <property type="entry name" value="FLAGELLIN"/>
    <property type="match status" value="1"/>
</dbReference>
<evidence type="ECO:0000256" key="2">
    <source>
        <dbReference type="ARBA" id="ARBA00022525"/>
    </source>
</evidence>
<protein>
    <recommendedName>
        <fullName evidence="4">Flagellin</fullName>
    </recommendedName>
</protein>
<reference evidence="8 9" key="1">
    <citation type="submission" date="2019-05" db="EMBL/GenBank/DDBJ databases">
        <title>Thiomicrorhabdus sediminis sp. nov, a novel sulfur-oxidizing bacterium isolated from coastal sediment.</title>
        <authorList>
            <person name="Liu X."/>
        </authorList>
    </citation>
    <scope>NUCLEOTIDE SEQUENCE [LARGE SCALE GENOMIC DNA]</scope>
    <source>
        <strain evidence="8 9">G1</strain>
    </source>
</reference>
<feature type="coiled-coil region" evidence="5">
    <location>
        <begin position="78"/>
        <end position="129"/>
    </location>
</feature>
<dbReference type="Gene3D" id="1.20.1330.10">
    <property type="entry name" value="f41 fragment of flagellin, N-terminal domain"/>
    <property type="match status" value="1"/>
</dbReference>
<keyword evidence="3 4" id="KW-0975">Bacterial flagellum</keyword>
<dbReference type="Pfam" id="PF00700">
    <property type="entry name" value="Flagellin_C"/>
    <property type="match status" value="1"/>
</dbReference>
<dbReference type="GO" id="GO:0005576">
    <property type="term" value="C:extracellular region"/>
    <property type="evidence" value="ECO:0007669"/>
    <property type="project" value="UniProtKB-SubCell"/>
</dbReference>
<dbReference type="Pfam" id="PF00669">
    <property type="entry name" value="Flagellin_N"/>
    <property type="match status" value="1"/>
</dbReference>
<dbReference type="AlphaFoldDB" id="A0A4P9K5Z3"/>
<evidence type="ECO:0000259" key="7">
    <source>
        <dbReference type="Pfam" id="PF00700"/>
    </source>
</evidence>
<dbReference type="RefSeq" id="WP_138565139.1">
    <property type="nucleotide sequence ID" value="NZ_CP040602.1"/>
</dbReference>
<dbReference type="InterPro" id="IPR001492">
    <property type="entry name" value="Flagellin"/>
</dbReference>
<feature type="domain" description="Flagellin N-terminal" evidence="6">
    <location>
        <begin position="5"/>
        <end position="138"/>
    </location>
</feature>
<name>A0A4P9K5Z3_9GAMM</name>
<evidence type="ECO:0000313" key="9">
    <source>
        <dbReference type="Proteomes" id="UP000304864"/>
    </source>
</evidence>
<evidence type="ECO:0000256" key="3">
    <source>
        <dbReference type="ARBA" id="ARBA00023143"/>
    </source>
</evidence>
<keyword evidence="9" id="KW-1185">Reference proteome</keyword>
<dbReference type="KEGG" id="thig:FE785_07380"/>
<organism evidence="8 9">
    <name type="scientific">Thiomicrorhabdus sediminis</name>
    <dbReference type="NCBI Taxonomy" id="2580412"/>
    <lineage>
        <taxon>Bacteria</taxon>
        <taxon>Pseudomonadati</taxon>
        <taxon>Pseudomonadota</taxon>
        <taxon>Gammaproteobacteria</taxon>
        <taxon>Thiotrichales</taxon>
        <taxon>Piscirickettsiaceae</taxon>
        <taxon>Thiomicrorhabdus</taxon>
    </lineage>
</organism>